<comment type="caution">
    <text evidence="1">The sequence shown here is derived from an EMBL/GenBank/DDBJ whole genome shotgun (WGS) entry which is preliminary data.</text>
</comment>
<proteinExistence type="predicted"/>
<organism evidence="1">
    <name type="scientific">marine sediment metagenome</name>
    <dbReference type="NCBI Taxonomy" id="412755"/>
    <lineage>
        <taxon>unclassified sequences</taxon>
        <taxon>metagenomes</taxon>
        <taxon>ecological metagenomes</taxon>
    </lineage>
</organism>
<name>X1A7T4_9ZZZZ</name>
<sequence>DRYCIGKFIARIVFKMLCEWNTLDIQNVWDVRFEEESDHILWSFKSIQLRKGLLPVWISPAQWYRIDFAAKLYFVGSGSLTQISRLEIVQNDWSPEFNVNVDGLLE</sequence>
<gene>
    <name evidence="1" type="ORF">S01H4_25618</name>
</gene>
<feature type="non-terminal residue" evidence="1">
    <location>
        <position position="1"/>
    </location>
</feature>
<dbReference type="AlphaFoldDB" id="X1A7T4"/>
<accession>X1A7T4</accession>
<protein>
    <submittedName>
        <fullName evidence="1">Uncharacterized protein</fullName>
    </submittedName>
</protein>
<reference evidence="1" key="1">
    <citation type="journal article" date="2014" name="Front. Microbiol.">
        <title>High frequency of phylogenetically diverse reductive dehalogenase-homologous genes in deep subseafloor sedimentary metagenomes.</title>
        <authorList>
            <person name="Kawai M."/>
            <person name="Futagami T."/>
            <person name="Toyoda A."/>
            <person name="Takaki Y."/>
            <person name="Nishi S."/>
            <person name="Hori S."/>
            <person name="Arai W."/>
            <person name="Tsubouchi T."/>
            <person name="Morono Y."/>
            <person name="Uchiyama I."/>
            <person name="Ito T."/>
            <person name="Fujiyama A."/>
            <person name="Inagaki F."/>
            <person name="Takami H."/>
        </authorList>
    </citation>
    <scope>NUCLEOTIDE SEQUENCE</scope>
    <source>
        <strain evidence="1">Expedition CK06-06</strain>
    </source>
</reference>
<dbReference type="EMBL" id="BART01012213">
    <property type="protein sequence ID" value="GAG78270.1"/>
    <property type="molecule type" value="Genomic_DNA"/>
</dbReference>
<evidence type="ECO:0000313" key="1">
    <source>
        <dbReference type="EMBL" id="GAG78270.1"/>
    </source>
</evidence>